<protein>
    <submittedName>
        <fullName evidence="4">Putative ribonuclease H-like domain-containing protein</fullName>
    </submittedName>
</protein>
<feature type="region of interest" description="Disordered" evidence="2">
    <location>
        <begin position="1003"/>
        <end position="1034"/>
    </location>
</feature>
<feature type="region of interest" description="Disordered" evidence="2">
    <location>
        <begin position="299"/>
        <end position="375"/>
    </location>
</feature>
<dbReference type="PANTHER" id="PTHR11439:SF483">
    <property type="entry name" value="PEPTIDE SYNTHASE GLIP-LIKE, PUTATIVE (AFU_ORTHOLOGUE AFUA_3G12920)-RELATED"/>
    <property type="match status" value="1"/>
</dbReference>
<dbReference type="Pfam" id="PF14223">
    <property type="entry name" value="Retrotran_gag_2"/>
    <property type="match status" value="1"/>
</dbReference>
<feature type="region of interest" description="Disordered" evidence="2">
    <location>
        <begin position="1259"/>
        <end position="1298"/>
    </location>
</feature>
<proteinExistence type="predicted"/>
<evidence type="ECO:0000256" key="2">
    <source>
        <dbReference type="SAM" id="MobiDB-lite"/>
    </source>
</evidence>
<dbReference type="EMBL" id="BKCJ010007392">
    <property type="protein sequence ID" value="GEU77034.1"/>
    <property type="molecule type" value="Genomic_DNA"/>
</dbReference>
<dbReference type="CDD" id="cd09272">
    <property type="entry name" value="RNase_HI_RT_Ty1"/>
    <property type="match status" value="2"/>
</dbReference>
<feature type="region of interest" description="Disordered" evidence="2">
    <location>
        <begin position="416"/>
        <end position="510"/>
    </location>
</feature>
<comment type="caution">
    <text evidence="4">The sequence shown here is derived from an EMBL/GenBank/DDBJ whole genome shotgun (WGS) entry which is preliminary data.</text>
</comment>
<feature type="compositionally biased region" description="Polar residues" evidence="2">
    <location>
        <begin position="329"/>
        <end position="342"/>
    </location>
</feature>
<gene>
    <name evidence="4" type="ORF">Tci_049012</name>
</gene>
<dbReference type="Pfam" id="PF07727">
    <property type="entry name" value="RVT_2"/>
    <property type="match status" value="1"/>
</dbReference>
<evidence type="ECO:0000259" key="3">
    <source>
        <dbReference type="Pfam" id="PF07727"/>
    </source>
</evidence>
<feature type="compositionally biased region" description="Basic residues" evidence="2">
    <location>
        <begin position="416"/>
        <end position="432"/>
    </location>
</feature>
<keyword evidence="1" id="KW-0175">Coiled coil</keyword>
<feature type="compositionally biased region" description="Basic and acidic residues" evidence="2">
    <location>
        <begin position="433"/>
        <end position="460"/>
    </location>
</feature>
<name>A0A6L2MXP1_TANCI</name>
<feature type="compositionally biased region" description="Polar residues" evidence="2">
    <location>
        <begin position="299"/>
        <end position="320"/>
    </location>
</feature>
<evidence type="ECO:0000256" key="1">
    <source>
        <dbReference type="SAM" id="Coils"/>
    </source>
</evidence>
<feature type="compositionally biased region" description="Basic and acidic residues" evidence="2">
    <location>
        <begin position="1025"/>
        <end position="1034"/>
    </location>
</feature>
<feature type="compositionally biased region" description="Basic and acidic residues" evidence="2">
    <location>
        <begin position="2285"/>
        <end position="2310"/>
    </location>
</feature>
<sequence>MLLVYVLGTKLSRPRSTSNRILDAHYAGCRDTFKSTSGRTQFLGEKLMSWSSKKQDCMSLSTVKAEYRSLSACCVKVLWIRTQLTNYGFHFNKIPINSYSKSAIAISCNSVQHSRTKHIDFRYQFIKEHVEKVCACSRFQVTLKLTHLHAVKRIFRRLILWQCKKQIIVATSTAEAEYVAAANCYGQKGNYGDKLVSTARTEVNAEFHQIVDFLSTCLINYAFTVSPTIYASYIEQFLNTATSKTINSVNQIHAIVDGKAVVISESLVRSDFLFNDEDGGGDSVEKAITTDASLVSEQKSNNITKTQSTAMSNDPISQEIGSDDKPRCQETTLGDTDAQTSMEHQDDLTDVVPPTPHGSPLSGGHTPGSDKGRPNLLELMNIDTQLSNRVLALEEAKTTQDKVITILKLRVRRLEKKRKVRTSQPMKRRLFKGRVETSTDKSLGKDASKQERRNDDKTEEFNLTNGADTEVLVEDKGSGKKGGSTADQVSTARPEVSTATPSTPPITTTIFGDEDLTIAQTLIKLRSEKAKEKGVAFRDVEEPPRLTRSTTTHQPLPTVDPKDIELAQRIYKKELAELDRAQKERQQQKKATIAALTEELDEIQDRMDVDHELAVRMTHEEQEKYTIEERVRLLVEYFERRKKQLAAERVEAIRDKPPTRTQVRNRMITYLKHIDYEHEKEELRMWLTVVSDEEETADPEILSTKGNGSTSYYKSLSSMLRKFDRQDLVYLHRLVMKRFEDNTPEEKRYPLIKEIPEKMLNWKLKAKAEREDTSQPSQPLIASPKVPQMVSFIKLHILKKGEYILWTVKMEQHLAHTYYALWEVILNGNSVHMTKDEASNEIEVPPVTAQFHGIKDAKTLWAAIKTRFCGNVESKRMQKNVLKQQFEIFFVSKSEGLDKGYDRFQRILSVLEIHDVGVSTKDANQKFLRSLPSAWSNISLIMRNKPGIDNLDIDDLYNNLKVFEADIKGSSGSSSNSQNVAMLSTRVKRFYKKTRRKLEFNGKNQLVSTKPRSRDDGNAGYIGRDNGKRPVNEEDKNALVVHDGLGTYDWSYQVEKEATDFALMAFISNPLSSSSLILRKANIEIIGYQYGLESIEGQLRVHQQNEVISEEKIAVLEYEVKDKSNLLKDTQKQLDEALREKEDLKTKFENFETSSKNLTKLLDSQIGAKVKTGLGYDSQFHEKEVLDIRQEEVTETVFNNRSSDEENSLANDRFKKGEGYHAVSPPFTGNYMSPKPDLSYARLDDSIYKFKISETVTSLAKDGKDAPETSTASVEKPKEDRSSAPFIQDWETNSDNDSIFRPKRIPAKIDFVKAGKSNKHVKPVVSVKYVNPVKSVTTAEQTKKSKHFSSSPKIDRKDWNGKMTQKLGLGFGFTQKACFVCGSISYLIKDCTSHEDKMAKNQCCLPMWEKELATGNGHLQQALKIKGIIDSECSRHMTGNKAYLIDYKEINDGGFVAFGSSRGNRTDKNAGPEDTNGNACTQDNVDAGKQVSDQHYIMLPLWPSISFTFKSSNEKATNYKPTDDIGSKTVEKPVNKEDQAYRDELDRLMSQEKEASDAVDALRLEFEQGCIDQRGVTNFGSTNSFNNVSHPVNAASTSRTFRAVGPSSPHPDAFIPANTLLHVDQDDSQIPNLEYTVELQSIGIFNSTYDDDLDIFDSPVQSVGAEADFNNTESSTIVSPIPTHRVHLDHPKDQILRETKSAVQTREMAKKSSEAHALVSYIHKQRTTNHKDYVNCLFACFLSQMEPKKVSQTLDDASWVEAMQEELLQFSLQKVWRLVDLPYGKKAIRNKWVYRIKKDERGIVVSNKARLVAQGHKQEEGINYDEVFAPVAQIEAITIFLAFASYMGFIVYQVDVKSSFLYGTIEKEVYVCQPPGFIDPQFPNKVYRVEKALYGLHQAPRAWGAYILLRIVASTPIETQKPLVKDEEAADVDVNLYRSMIRSLMCLTAYRPDTCLQFVLVLGSRDSLFDLKAYSDSDYARENLDRKSTTGGCQFLGRKLISWQCKKQTIVATFTTEAEYVAAANCYRQVKEILKKDKIGSKPDKNEKRGEAEKNDIFDPEGDMVLIEKLINFDSTKDLPPPHNINPLSGSTISSSPNHLLEEFTDELALITFPPGNDDIPFDIESDLKKIKYLLNHYPIKDMDSILEDSVDEDNLADLNDNLVDIMPKMFTDEHALDYSSPPLYDDEYDDDLFEGESDTNDAYNDPFDSKREKIKESKHLIDELDLPRSSDFFHSPEYDSFLFEDFFEVDALPSTNNEDKVFNLGILIPENLFEVITRVAPDKNVKDKQEKDKIGSKPDKNGKRGEARRSQKQLQ</sequence>
<feature type="compositionally biased region" description="Low complexity" evidence="2">
    <location>
        <begin position="497"/>
        <end position="510"/>
    </location>
</feature>
<feature type="region of interest" description="Disordered" evidence="2">
    <location>
        <begin position="2285"/>
        <end position="2316"/>
    </location>
</feature>
<feature type="coiled-coil region" evidence="1">
    <location>
        <begin position="564"/>
        <end position="606"/>
    </location>
</feature>
<feature type="coiled-coil region" evidence="1">
    <location>
        <begin position="1120"/>
        <end position="1154"/>
    </location>
</feature>
<dbReference type="InterPro" id="IPR013103">
    <property type="entry name" value="RVT_2"/>
</dbReference>
<dbReference type="PANTHER" id="PTHR11439">
    <property type="entry name" value="GAG-POL-RELATED RETROTRANSPOSON"/>
    <property type="match status" value="1"/>
</dbReference>
<organism evidence="4">
    <name type="scientific">Tanacetum cinerariifolium</name>
    <name type="common">Dalmatian daisy</name>
    <name type="synonym">Chrysanthemum cinerariifolium</name>
    <dbReference type="NCBI Taxonomy" id="118510"/>
    <lineage>
        <taxon>Eukaryota</taxon>
        <taxon>Viridiplantae</taxon>
        <taxon>Streptophyta</taxon>
        <taxon>Embryophyta</taxon>
        <taxon>Tracheophyta</taxon>
        <taxon>Spermatophyta</taxon>
        <taxon>Magnoliopsida</taxon>
        <taxon>eudicotyledons</taxon>
        <taxon>Gunneridae</taxon>
        <taxon>Pentapetalae</taxon>
        <taxon>asterids</taxon>
        <taxon>campanulids</taxon>
        <taxon>Asterales</taxon>
        <taxon>Asteraceae</taxon>
        <taxon>Asteroideae</taxon>
        <taxon>Anthemideae</taxon>
        <taxon>Anthemidinae</taxon>
        <taxon>Tanacetum</taxon>
    </lineage>
</organism>
<feature type="domain" description="Reverse transcriptase Ty1/copia-type" evidence="3">
    <location>
        <begin position="1774"/>
        <end position="1907"/>
    </location>
</feature>
<accession>A0A6L2MXP1</accession>
<evidence type="ECO:0000313" key="4">
    <source>
        <dbReference type="EMBL" id="GEU77034.1"/>
    </source>
</evidence>
<reference evidence="4" key="1">
    <citation type="journal article" date="2019" name="Sci. Rep.">
        <title>Draft genome of Tanacetum cinerariifolium, the natural source of mosquito coil.</title>
        <authorList>
            <person name="Yamashiro T."/>
            <person name="Shiraishi A."/>
            <person name="Satake H."/>
            <person name="Nakayama K."/>
        </authorList>
    </citation>
    <scope>NUCLEOTIDE SEQUENCE</scope>
</reference>